<gene>
    <name evidence="1" type="ORF">SCLCIDRAFT_133220</name>
</gene>
<evidence type="ECO:0000313" key="1">
    <source>
        <dbReference type="EMBL" id="KIM56194.1"/>
    </source>
</evidence>
<dbReference type="EMBL" id="KN822121">
    <property type="protein sequence ID" value="KIM56194.1"/>
    <property type="molecule type" value="Genomic_DNA"/>
</dbReference>
<dbReference type="Proteomes" id="UP000053989">
    <property type="component" value="Unassembled WGS sequence"/>
</dbReference>
<dbReference type="AlphaFoldDB" id="A0A0C3DIP7"/>
<protein>
    <submittedName>
        <fullName evidence="1">Uncharacterized protein</fullName>
    </submittedName>
</protein>
<sequence length="162" mass="18643">PSVPPLSSCLIAFATTPLPTSNLFHEASCSADALDESDLYLWEQDPPYNYPEPFMTVDEAHYTRNMVDVLIGRRWRLAKVARDERALRFTNGKVQNLLDDMVKRLIGRIDRWITIASHVTVMEETGRNRVMADCWLRWQARDIFNDSEEVKALKNGENPDCT</sequence>
<dbReference type="OrthoDB" id="3178701at2759"/>
<dbReference type="InParanoid" id="A0A0C3DIP7"/>
<organism evidence="1 2">
    <name type="scientific">Scleroderma citrinum Foug A</name>
    <dbReference type="NCBI Taxonomy" id="1036808"/>
    <lineage>
        <taxon>Eukaryota</taxon>
        <taxon>Fungi</taxon>
        <taxon>Dikarya</taxon>
        <taxon>Basidiomycota</taxon>
        <taxon>Agaricomycotina</taxon>
        <taxon>Agaricomycetes</taxon>
        <taxon>Agaricomycetidae</taxon>
        <taxon>Boletales</taxon>
        <taxon>Sclerodermatineae</taxon>
        <taxon>Sclerodermataceae</taxon>
        <taxon>Scleroderma</taxon>
    </lineage>
</organism>
<reference evidence="2" key="2">
    <citation type="submission" date="2015-01" db="EMBL/GenBank/DDBJ databases">
        <title>Evolutionary Origins and Diversification of the Mycorrhizal Mutualists.</title>
        <authorList>
            <consortium name="DOE Joint Genome Institute"/>
            <consortium name="Mycorrhizal Genomics Consortium"/>
            <person name="Kohler A."/>
            <person name="Kuo A."/>
            <person name="Nagy L.G."/>
            <person name="Floudas D."/>
            <person name="Copeland A."/>
            <person name="Barry K.W."/>
            <person name="Cichocki N."/>
            <person name="Veneault-Fourrey C."/>
            <person name="LaButti K."/>
            <person name="Lindquist E.A."/>
            <person name="Lipzen A."/>
            <person name="Lundell T."/>
            <person name="Morin E."/>
            <person name="Murat C."/>
            <person name="Riley R."/>
            <person name="Ohm R."/>
            <person name="Sun H."/>
            <person name="Tunlid A."/>
            <person name="Henrissat B."/>
            <person name="Grigoriev I.V."/>
            <person name="Hibbett D.S."/>
            <person name="Martin F."/>
        </authorList>
    </citation>
    <scope>NUCLEOTIDE SEQUENCE [LARGE SCALE GENOMIC DNA]</scope>
    <source>
        <strain evidence="2">Foug A</strain>
    </source>
</reference>
<name>A0A0C3DIP7_9AGAM</name>
<evidence type="ECO:0000313" key="2">
    <source>
        <dbReference type="Proteomes" id="UP000053989"/>
    </source>
</evidence>
<keyword evidence="2" id="KW-1185">Reference proteome</keyword>
<accession>A0A0C3DIP7</accession>
<reference evidence="1 2" key="1">
    <citation type="submission" date="2014-04" db="EMBL/GenBank/DDBJ databases">
        <authorList>
            <consortium name="DOE Joint Genome Institute"/>
            <person name="Kuo A."/>
            <person name="Kohler A."/>
            <person name="Nagy L.G."/>
            <person name="Floudas D."/>
            <person name="Copeland A."/>
            <person name="Barry K.W."/>
            <person name="Cichocki N."/>
            <person name="Veneault-Fourrey C."/>
            <person name="LaButti K."/>
            <person name="Lindquist E.A."/>
            <person name="Lipzen A."/>
            <person name="Lundell T."/>
            <person name="Morin E."/>
            <person name="Murat C."/>
            <person name="Sun H."/>
            <person name="Tunlid A."/>
            <person name="Henrissat B."/>
            <person name="Grigoriev I.V."/>
            <person name="Hibbett D.S."/>
            <person name="Martin F."/>
            <person name="Nordberg H.P."/>
            <person name="Cantor M.N."/>
            <person name="Hua S.X."/>
        </authorList>
    </citation>
    <scope>NUCLEOTIDE SEQUENCE [LARGE SCALE GENOMIC DNA]</scope>
    <source>
        <strain evidence="1 2">Foug A</strain>
    </source>
</reference>
<feature type="non-terminal residue" evidence="1">
    <location>
        <position position="1"/>
    </location>
</feature>
<dbReference type="HOGENOM" id="CLU_103464_1_0_1"/>
<proteinExistence type="predicted"/>